<feature type="binding site" evidence="8">
    <location>
        <position position="216"/>
    </location>
    <ligand>
        <name>S-adenosyl-L-methionine</name>
        <dbReference type="ChEBI" id="CHEBI:59789"/>
    </ligand>
</feature>
<dbReference type="EMBL" id="AJWJ01000198">
    <property type="protein sequence ID" value="KAF2073532.1"/>
    <property type="molecule type" value="Genomic_DNA"/>
</dbReference>
<comment type="caution">
    <text evidence="12">The sequence shown here is derived from an EMBL/GenBank/DDBJ whole genome shotgun (WGS) entry which is preliminary data.</text>
</comment>
<evidence type="ECO:0000256" key="5">
    <source>
        <dbReference type="ARBA" id="ARBA00022884"/>
    </source>
</evidence>
<dbReference type="GO" id="GO:0004482">
    <property type="term" value="F:mRNA 5'-cap (guanine-N7-)-methyltransferase activity"/>
    <property type="evidence" value="ECO:0007669"/>
    <property type="project" value="UniProtKB-EC"/>
</dbReference>
<feature type="site" description="mRNA cap binding" evidence="9">
    <location>
        <position position="442"/>
    </location>
</feature>
<proteinExistence type="predicted"/>
<feature type="domain" description="MRNA cap 0 methyltransferase" evidence="11">
    <location>
        <begin position="185"/>
        <end position="450"/>
    </location>
</feature>
<feature type="compositionally biased region" description="Low complexity" evidence="10">
    <location>
        <begin position="26"/>
        <end position="42"/>
    </location>
</feature>
<dbReference type="GO" id="GO:0003723">
    <property type="term" value="F:RNA binding"/>
    <property type="evidence" value="ECO:0007669"/>
    <property type="project" value="UniProtKB-KW"/>
</dbReference>
<evidence type="ECO:0000256" key="6">
    <source>
        <dbReference type="ARBA" id="ARBA00023042"/>
    </source>
</evidence>
<feature type="binding site" evidence="8">
    <location>
        <position position="295"/>
    </location>
    <ligand>
        <name>S-adenosyl-L-methionine</name>
        <dbReference type="ChEBI" id="CHEBI:59789"/>
    </ligand>
</feature>
<comment type="catalytic activity">
    <reaction evidence="7">
        <text>a 5'-end (5'-triphosphoguanosine)-ribonucleoside in mRNA + S-adenosyl-L-methionine = a 5'-end (N(7)-methyl 5'-triphosphoguanosine)-ribonucleoside in mRNA + S-adenosyl-L-homocysteine</text>
        <dbReference type="Rhea" id="RHEA:67008"/>
        <dbReference type="Rhea" id="RHEA-COMP:17166"/>
        <dbReference type="Rhea" id="RHEA-COMP:17167"/>
        <dbReference type="ChEBI" id="CHEBI:57856"/>
        <dbReference type="ChEBI" id="CHEBI:59789"/>
        <dbReference type="ChEBI" id="CHEBI:156461"/>
        <dbReference type="ChEBI" id="CHEBI:167617"/>
        <dbReference type="EC" id="2.1.1.56"/>
    </reaction>
</comment>
<feature type="binding site" evidence="9">
    <location>
        <begin position="194"/>
        <end position="195"/>
    </location>
    <ligand>
        <name>mRNA</name>
        <dbReference type="ChEBI" id="CHEBI:33699"/>
    </ligand>
</feature>
<evidence type="ECO:0000256" key="7">
    <source>
        <dbReference type="ARBA" id="ARBA00044712"/>
    </source>
</evidence>
<evidence type="ECO:0000256" key="9">
    <source>
        <dbReference type="PIRSR" id="PIRSR028762-2"/>
    </source>
</evidence>
<dbReference type="EC" id="2.1.1.56" evidence="1"/>
<feature type="site" description="mRNA cap binding" evidence="9">
    <location>
        <position position="377"/>
    </location>
</feature>
<evidence type="ECO:0000256" key="8">
    <source>
        <dbReference type="PIRSR" id="PIRSR028762-1"/>
    </source>
</evidence>
<evidence type="ECO:0000256" key="1">
    <source>
        <dbReference type="ARBA" id="ARBA00011926"/>
    </source>
</evidence>
<dbReference type="OrthoDB" id="10248867at2759"/>
<feature type="site" description="mRNA cap binding" evidence="9">
    <location>
        <position position="250"/>
    </location>
</feature>
<keyword evidence="3" id="KW-0808">Transferase</keyword>
<evidence type="ECO:0000313" key="12">
    <source>
        <dbReference type="EMBL" id="KAF2073532.1"/>
    </source>
</evidence>
<evidence type="ECO:0000313" key="13">
    <source>
        <dbReference type="Proteomes" id="UP000695562"/>
    </source>
</evidence>
<name>A0A8J4V4H3_9MYCE</name>
<dbReference type="CDD" id="cd02440">
    <property type="entry name" value="AdoMet_MTases"/>
    <property type="match status" value="1"/>
</dbReference>
<dbReference type="PANTHER" id="PTHR12189:SF2">
    <property type="entry name" value="MRNA CAP GUANINE-N7 METHYLTRANSFERASE"/>
    <property type="match status" value="1"/>
</dbReference>
<keyword evidence="2" id="KW-0489">Methyltransferase</keyword>
<dbReference type="InterPro" id="IPR029063">
    <property type="entry name" value="SAM-dependent_MTases_sf"/>
</dbReference>
<feature type="site" description="mRNA cap binding" evidence="9">
    <location>
        <position position="294"/>
    </location>
</feature>
<dbReference type="Proteomes" id="UP000695562">
    <property type="component" value="Unassembled WGS sequence"/>
</dbReference>
<protein>
    <recommendedName>
        <fullName evidence="1">mRNA (guanine-N(7))-methyltransferase</fullName>
        <ecNumber evidence="1">2.1.1.56</ecNumber>
    </recommendedName>
</protein>
<sequence length="481" mass="57265">MNFDEKDQQLAYEALEKFKAEEEQNRNPNNNNRYNNRNNNNRNPHHNNHYNRSQQQQQQQQQHPHHNNSQYQQHQQQPHQQQQRSNYNPRHNQQRQYDKQIRNDHNYYQPSHLNQDVRQHPYQQNSNLQYNNYYYNQQQLQQQHQHHNPQYKYEFSDQRFAKQNARVSSHYDQKSNTPIYLRRKSRIICLRNMNNWVKSMLIQEFTKTGDTVLDICGGKLGDLQKWEKVGINRLIVSDISLESLRHGVERINPKLPGLGFHTTFICCDCFSPKLIEVFPKKTKVDVVSCQFSLHYSFRSEESARGLLQNVSKVLKQNGHFIGTLPNACYIVKRCKELKSNRFGNSVFKIEFIEKEPVFSAFGSTYKFYLEDAINLEEYLVHMDILVTLAREYGLELVKESRFHDFIYNKTTDQANIDLLKRMNCLNHQGLIPVDEWEALGIYNTFAFKKITPDLDEDDSYEDEPLKEPQNKITADDIIINL</sequence>
<feature type="site" description="mRNA cap binding" evidence="9">
    <location>
        <position position="225"/>
    </location>
</feature>
<feature type="binding site" evidence="8">
    <location>
        <position position="290"/>
    </location>
    <ligand>
        <name>S-adenosyl-L-methionine</name>
        <dbReference type="ChEBI" id="CHEBI:59789"/>
    </ligand>
</feature>
<dbReference type="PANTHER" id="PTHR12189">
    <property type="entry name" value="MRNA GUANINE-7- METHYLTRANSFERASE"/>
    <property type="match status" value="1"/>
</dbReference>
<dbReference type="Gene3D" id="3.40.50.150">
    <property type="entry name" value="Vaccinia Virus protein VP39"/>
    <property type="match status" value="1"/>
</dbReference>
<feature type="region of interest" description="Disordered" evidence="10">
    <location>
        <begin position="16"/>
        <end position="97"/>
    </location>
</feature>
<feature type="compositionally biased region" description="Basic and acidic residues" evidence="10">
    <location>
        <begin position="16"/>
        <end position="25"/>
    </location>
</feature>
<dbReference type="GO" id="GO:0005634">
    <property type="term" value="C:nucleus"/>
    <property type="evidence" value="ECO:0007669"/>
    <property type="project" value="UniProtKB-SubCell"/>
</dbReference>
<keyword evidence="4" id="KW-0949">S-adenosyl-L-methionine</keyword>
<dbReference type="InterPro" id="IPR004971">
    <property type="entry name" value="mRNA_G-N7_MeTrfase_dom"/>
</dbReference>
<keyword evidence="6 9" id="KW-0506">mRNA capping</keyword>
<feature type="site" description="mRNA cap binding" evidence="9">
    <location>
        <position position="219"/>
    </location>
</feature>
<evidence type="ECO:0000259" key="11">
    <source>
        <dbReference type="PROSITE" id="PS51562"/>
    </source>
</evidence>
<dbReference type="InterPro" id="IPR039753">
    <property type="entry name" value="RG7MT1"/>
</dbReference>
<dbReference type="SUPFAM" id="SSF53335">
    <property type="entry name" value="S-adenosyl-L-methionine-dependent methyltransferases"/>
    <property type="match status" value="1"/>
</dbReference>
<evidence type="ECO:0000256" key="2">
    <source>
        <dbReference type="ARBA" id="ARBA00022603"/>
    </source>
</evidence>
<accession>A0A8J4V4H3</accession>
<dbReference type="AlphaFoldDB" id="A0A8J4V4H3"/>
<evidence type="ECO:0000256" key="4">
    <source>
        <dbReference type="ARBA" id="ARBA00022691"/>
    </source>
</evidence>
<keyword evidence="5" id="KW-0694">RNA-binding</keyword>
<feature type="binding site" evidence="8">
    <location>
        <position position="238"/>
    </location>
    <ligand>
        <name>S-adenosyl-L-methionine</name>
        <dbReference type="ChEBI" id="CHEBI:59789"/>
    </ligand>
</feature>
<evidence type="ECO:0000256" key="3">
    <source>
        <dbReference type="ARBA" id="ARBA00022679"/>
    </source>
</evidence>
<organism evidence="12 13">
    <name type="scientific">Polysphondylium violaceum</name>
    <dbReference type="NCBI Taxonomy" id="133409"/>
    <lineage>
        <taxon>Eukaryota</taxon>
        <taxon>Amoebozoa</taxon>
        <taxon>Evosea</taxon>
        <taxon>Eumycetozoa</taxon>
        <taxon>Dictyostelia</taxon>
        <taxon>Dictyosteliales</taxon>
        <taxon>Dictyosteliaceae</taxon>
        <taxon>Polysphondylium</taxon>
    </lineage>
</organism>
<feature type="compositionally biased region" description="Low complexity" evidence="10">
    <location>
        <begin position="50"/>
        <end position="88"/>
    </location>
</feature>
<reference evidence="12" key="1">
    <citation type="submission" date="2020-01" db="EMBL/GenBank/DDBJ databases">
        <title>Development of genomics and gene disruption for Polysphondylium violaceum indicates a role for the polyketide synthase stlB in stalk morphogenesis.</title>
        <authorList>
            <person name="Narita B."/>
            <person name="Kawabe Y."/>
            <person name="Kin K."/>
            <person name="Saito T."/>
            <person name="Gibbs R."/>
            <person name="Kuspa A."/>
            <person name="Muzny D."/>
            <person name="Queller D."/>
            <person name="Richards S."/>
            <person name="Strassman J."/>
            <person name="Sucgang R."/>
            <person name="Worley K."/>
            <person name="Schaap P."/>
        </authorList>
    </citation>
    <scope>NUCLEOTIDE SEQUENCE</scope>
    <source>
        <strain evidence="12">QSvi11</strain>
    </source>
</reference>
<feature type="binding site" evidence="8">
    <location>
        <position position="198"/>
    </location>
    <ligand>
        <name>S-adenosyl-L-methionine</name>
        <dbReference type="ChEBI" id="CHEBI:59789"/>
    </ligand>
</feature>
<keyword evidence="13" id="KW-1185">Reference proteome</keyword>
<feature type="binding site" evidence="8">
    <location>
        <position position="268"/>
    </location>
    <ligand>
        <name>S-adenosyl-L-methionine</name>
        <dbReference type="ChEBI" id="CHEBI:59789"/>
    </ligand>
</feature>
<dbReference type="Pfam" id="PF03291">
    <property type="entry name" value="mRNA_G-N7_MeTrfase"/>
    <property type="match status" value="1"/>
</dbReference>
<gene>
    <name evidence="12" type="ORF">CYY_005151</name>
</gene>
<keyword evidence="6 9" id="KW-0507">mRNA processing</keyword>
<dbReference type="PROSITE" id="PS51562">
    <property type="entry name" value="RNA_CAP0_MT"/>
    <property type="match status" value="1"/>
</dbReference>
<evidence type="ECO:0000256" key="10">
    <source>
        <dbReference type="SAM" id="MobiDB-lite"/>
    </source>
</evidence>